<dbReference type="GO" id="GO:0042802">
    <property type="term" value="F:identical protein binding"/>
    <property type="evidence" value="ECO:0007669"/>
    <property type="project" value="UniProtKB-ARBA"/>
</dbReference>
<name>A0A2D0N048_FLAN2</name>
<evidence type="ECO:0000256" key="11">
    <source>
        <dbReference type="ARBA" id="ARBA00049558"/>
    </source>
</evidence>
<dbReference type="InterPro" id="IPR006262">
    <property type="entry name" value="Cyt_deam_tetra"/>
</dbReference>
<comment type="catalytic activity">
    <reaction evidence="11 15">
        <text>cytidine + H2O + H(+) = uridine + NH4(+)</text>
        <dbReference type="Rhea" id="RHEA:16069"/>
        <dbReference type="ChEBI" id="CHEBI:15377"/>
        <dbReference type="ChEBI" id="CHEBI:15378"/>
        <dbReference type="ChEBI" id="CHEBI:16704"/>
        <dbReference type="ChEBI" id="CHEBI:17562"/>
        <dbReference type="ChEBI" id="CHEBI:28938"/>
        <dbReference type="EC" id="3.5.4.5"/>
    </reaction>
</comment>
<proteinExistence type="inferred from homology"/>
<dbReference type="CDD" id="cd01283">
    <property type="entry name" value="cytidine_deaminase"/>
    <property type="match status" value="1"/>
</dbReference>
<feature type="binding site" evidence="14">
    <location>
        <position position="115"/>
    </location>
    <ligand>
        <name>Zn(2+)</name>
        <dbReference type="ChEBI" id="CHEBI:29105"/>
        <note>catalytic</note>
    </ligand>
</feature>
<dbReference type="GO" id="GO:0072527">
    <property type="term" value="P:pyrimidine-containing compound metabolic process"/>
    <property type="evidence" value="ECO:0007669"/>
    <property type="project" value="UniProtKB-ARBA"/>
</dbReference>
<dbReference type="OrthoDB" id="9795347at2"/>
<feature type="active site" description="Proton donor" evidence="12">
    <location>
        <position position="75"/>
    </location>
</feature>
<evidence type="ECO:0000313" key="18">
    <source>
        <dbReference type="Proteomes" id="UP000223913"/>
    </source>
</evidence>
<evidence type="ECO:0000256" key="10">
    <source>
        <dbReference type="ARBA" id="ARBA00049252"/>
    </source>
</evidence>
<comment type="catalytic activity">
    <reaction evidence="10 15">
        <text>2'-deoxycytidine + H2O + H(+) = 2'-deoxyuridine + NH4(+)</text>
        <dbReference type="Rhea" id="RHEA:13433"/>
        <dbReference type="ChEBI" id="CHEBI:15377"/>
        <dbReference type="ChEBI" id="CHEBI:15378"/>
        <dbReference type="ChEBI" id="CHEBI:15698"/>
        <dbReference type="ChEBI" id="CHEBI:16450"/>
        <dbReference type="ChEBI" id="CHEBI:28938"/>
        <dbReference type="EC" id="3.5.4.5"/>
    </reaction>
</comment>
<evidence type="ECO:0000256" key="2">
    <source>
        <dbReference type="ARBA" id="ARBA00003949"/>
    </source>
</evidence>
<dbReference type="PROSITE" id="PS51747">
    <property type="entry name" value="CYT_DCMP_DEAMINASES_2"/>
    <property type="match status" value="1"/>
</dbReference>
<dbReference type="EMBL" id="PDUD01000049">
    <property type="protein sequence ID" value="PHN01758.1"/>
    <property type="molecule type" value="Genomic_DNA"/>
</dbReference>
<dbReference type="InterPro" id="IPR016193">
    <property type="entry name" value="Cytidine_deaminase-like"/>
</dbReference>
<evidence type="ECO:0000256" key="7">
    <source>
        <dbReference type="ARBA" id="ARBA00022801"/>
    </source>
</evidence>
<organism evidence="17 18">
    <name type="scientific">Flavilitoribacter nigricans (strain ATCC 23147 / DSM 23189 / NBRC 102662 / NCIMB 1420 / SS-2)</name>
    <name type="common">Lewinella nigricans</name>
    <dbReference type="NCBI Taxonomy" id="1122177"/>
    <lineage>
        <taxon>Bacteria</taxon>
        <taxon>Pseudomonadati</taxon>
        <taxon>Bacteroidota</taxon>
        <taxon>Saprospiria</taxon>
        <taxon>Saprospirales</taxon>
        <taxon>Lewinellaceae</taxon>
        <taxon>Flavilitoribacter</taxon>
    </lineage>
</organism>
<dbReference type="GO" id="GO:0055086">
    <property type="term" value="P:nucleobase-containing small molecule metabolic process"/>
    <property type="evidence" value="ECO:0007669"/>
    <property type="project" value="UniProtKB-ARBA"/>
</dbReference>
<evidence type="ECO:0000256" key="8">
    <source>
        <dbReference type="ARBA" id="ARBA00022833"/>
    </source>
</evidence>
<evidence type="ECO:0000256" key="12">
    <source>
        <dbReference type="PIRSR" id="PIRSR606262-1"/>
    </source>
</evidence>
<feature type="binding site" evidence="14">
    <location>
        <position position="112"/>
    </location>
    <ligand>
        <name>Zn(2+)</name>
        <dbReference type="ChEBI" id="CHEBI:29105"/>
        <note>catalytic</note>
    </ligand>
</feature>
<feature type="binding site" evidence="14">
    <location>
        <position position="73"/>
    </location>
    <ligand>
        <name>Zn(2+)</name>
        <dbReference type="ChEBI" id="CHEBI:29105"/>
        <note>catalytic</note>
    </ligand>
</feature>
<dbReference type="InterPro" id="IPR050202">
    <property type="entry name" value="Cyt/Deoxycyt_deaminase"/>
</dbReference>
<dbReference type="SUPFAM" id="SSF53927">
    <property type="entry name" value="Cytidine deaminase-like"/>
    <property type="match status" value="1"/>
</dbReference>
<feature type="binding site" evidence="13">
    <location>
        <begin position="62"/>
        <end position="68"/>
    </location>
    <ligand>
        <name>substrate</name>
    </ligand>
</feature>
<keyword evidence="18" id="KW-1185">Reference proteome</keyword>
<evidence type="ECO:0000256" key="14">
    <source>
        <dbReference type="PIRSR" id="PIRSR606262-3"/>
    </source>
</evidence>
<sequence>MKLENLSISLEVYQNESELSDDDQQLLARAAEQLKYAYAPYSRFRVGAALLLANGEIITGNNVENAAYPMCLCAEQTAMGAAASRFPDVPIVSLAVTVRNEAKLIDTPAGPCGACRQIISEAEDRHRQKISIIMRGESGPVFKLQSAKDLLPVSFSGTFLP</sequence>
<comment type="similarity">
    <text evidence="3 15">Belongs to the cytidine and deoxycytidylate deaminase family.</text>
</comment>
<feature type="domain" description="CMP/dCMP-type deaminase" evidence="16">
    <location>
        <begin position="21"/>
        <end position="158"/>
    </location>
</feature>
<dbReference type="GO" id="GO:0005829">
    <property type="term" value="C:cytosol"/>
    <property type="evidence" value="ECO:0007669"/>
    <property type="project" value="TreeGrafter"/>
</dbReference>
<dbReference type="InterPro" id="IPR002125">
    <property type="entry name" value="CMP_dCMP_dom"/>
</dbReference>
<dbReference type="PROSITE" id="PS00903">
    <property type="entry name" value="CYT_DCMP_DEAMINASES_1"/>
    <property type="match status" value="1"/>
</dbReference>
<evidence type="ECO:0000256" key="3">
    <source>
        <dbReference type="ARBA" id="ARBA00006576"/>
    </source>
</evidence>
<dbReference type="InterPro" id="IPR016192">
    <property type="entry name" value="APOBEC/CMP_deaminase_Zn-bd"/>
</dbReference>
<keyword evidence="7 15" id="KW-0378">Hydrolase</keyword>
<dbReference type="PANTHER" id="PTHR11644">
    <property type="entry name" value="CYTIDINE DEAMINASE"/>
    <property type="match status" value="1"/>
</dbReference>
<evidence type="ECO:0000259" key="16">
    <source>
        <dbReference type="PROSITE" id="PS51747"/>
    </source>
</evidence>
<protein>
    <recommendedName>
        <fullName evidence="5 15">Cytidine deaminase</fullName>
        <ecNumber evidence="4 15">3.5.4.5</ecNumber>
    </recommendedName>
    <alternativeName>
        <fullName evidence="9 15">Cytidine aminohydrolase</fullName>
    </alternativeName>
</protein>
<dbReference type="GO" id="GO:0008270">
    <property type="term" value="F:zinc ion binding"/>
    <property type="evidence" value="ECO:0007669"/>
    <property type="project" value="UniProtKB-UniRule"/>
</dbReference>
<dbReference type="NCBIfam" id="NF004064">
    <property type="entry name" value="PRK05578.1"/>
    <property type="match status" value="1"/>
</dbReference>
<comment type="caution">
    <text evidence="17">The sequence shown here is derived from an EMBL/GenBank/DDBJ whole genome shotgun (WGS) entry which is preliminary data.</text>
</comment>
<evidence type="ECO:0000256" key="5">
    <source>
        <dbReference type="ARBA" id="ARBA00018266"/>
    </source>
</evidence>
<accession>A0A2D0N048</accession>
<dbReference type="Proteomes" id="UP000223913">
    <property type="component" value="Unassembled WGS sequence"/>
</dbReference>
<comment type="function">
    <text evidence="2 15">This enzyme scavenges exogenous and endogenous cytidine and 2'-deoxycytidine for UMP synthesis.</text>
</comment>
<comment type="cofactor">
    <cofactor evidence="1 14 15">
        <name>Zn(2+)</name>
        <dbReference type="ChEBI" id="CHEBI:29105"/>
    </cofactor>
</comment>
<dbReference type="PANTHER" id="PTHR11644:SF2">
    <property type="entry name" value="CYTIDINE DEAMINASE"/>
    <property type="match status" value="1"/>
</dbReference>
<gene>
    <name evidence="17" type="primary">cdd</name>
    <name evidence="17" type="ORF">CRP01_35310</name>
</gene>
<evidence type="ECO:0000256" key="4">
    <source>
        <dbReference type="ARBA" id="ARBA00012783"/>
    </source>
</evidence>
<dbReference type="NCBIfam" id="TIGR01354">
    <property type="entry name" value="cyt_deam_tetra"/>
    <property type="match status" value="1"/>
</dbReference>
<evidence type="ECO:0000256" key="6">
    <source>
        <dbReference type="ARBA" id="ARBA00022723"/>
    </source>
</evidence>
<dbReference type="AlphaFoldDB" id="A0A2D0N048"/>
<dbReference type="EC" id="3.5.4.5" evidence="4 15"/>
<reference evidence="17 18" key="1">
    <citation type="submission" date="2017-10" db="EMBL/GenBank/DDBJ databases">
        <title>The draft genome sequence of Lewinella nigricans NBRC 102662.</title>
        <authorList>
            <person name="Wang K."/>
        </authorList>
    </citation>
    <scope>NUCLEOTIDE SEQUENCE [LARGE SCALE GENOMIC DNA]</scope>
    <source>
        <strain evidence="17 18">NBRC 102662</strain>
    </source>
</reference>
<evidence type="ECO:0000256" key="13">
    <source>
        <dbReference type="PIRSR" id="PIRSR606262-2"/>
    </source>
</evidence>
<keyword evidence="8 14" id="KW-0862">Zinc</keyword>
<dbReference type="Pfam" id="PF00383">
    <property type="entry name" value="dCMP_cyt_deam_1"/>
    <property type="match status" value="1"/>
</dbReference>
<evidence type="ECO:0000256" key="9">
    <source>
        <dbReference type="ARBA" id="ARBA00032005"/>
    </source>
</evidence>
<keyword evidence="6 14" id="KW-0479">Metal-binding</keyword>
<dbReference type="GO" id="GO:0004126">
    <property type="term" value="F:cytidine deaminase activity"/>
    <property type="evidence" value="ECO:0007669"/>
    <property type="project" value="UniProtKB-UniRule"/>
</dbReference>
<evidence type="ECO:0000256" key="15">
    <source>
        <dbReference type="RuleBase" id="RU364006"/>
    </source>
</evidence>
<evidence type="ECO:0000313" key="17">
    <source>
        <dbReference type="EMBL" id="PHN01758.1"/>
    </source>
</evidence>
<evidence type="ECO:0000256" key="1">
    <source>
        <dbReference type="ARBA" id="ARBA00001947"/>
    </source>
</evidence>
<dbReference type="RefSeq" id="WP_099154804.1">
    <property type="nucleotide sequence ID" value="NZ_PDUD01000049.1"/>
</dbReference>
<dbReference type="Gene3D" id="3.40.140.10">
    <property type="entry name" value="Cytidine Deaminase, domain 2"/>
    <property type="match status" value="1"/>
</dbReference>